<dbReference type="GO" id="GO:0016020">
    <property type="term" value="C:membrane"/>
    <property type="evidence" value="ECO:0007669"/>
    <property type="project" value="UniProtKB-SubCell"/>
</dbReference>
<dbReference type="AlphaFoldDB" id="A0A2A6FPT1"/>
<dbReference type="EMBL" id="NAEP01000053">
    <property type="protein sequence ID" value="PDQ34413.1"/>
    <property type="molecule type" value="Genomic_DNA"/>
</dbReference>
<feature type="transmembrane region" description="Helical" evidence="10">
    <location>
        <begin position="99"/>
        <end position="120"/>
    </location>
</feature>
<evidence type="ECO:0000256" key="8">
    <source>
        <dbReference type="ARBA" id="ARBA00023157"/>
    </source>
</evidence>
<dbReference type="Proteomes" id="UP000219994">
    <property type="component" value="Unassembled WGS sequence"/>
</dbReference>
<feature type="transmembrane region" description="Helical" evidence="10">
    <location>
        <begin position="126"/>
        <end position="149"/>
    </location>
</feature>
<keyword evidence="6" id="KW-0560">Oxidoreductase</keyword>
<evidence type="ECO:0000259" key="11">
    <source>
        <dbReference type="SMART" id="SM00756"/>
    </source>
</evidence>
<dbReference type="InterPro" id="IPR041714">
    <property type="entry name" value="VKOR_Actinobacteria"/>
</dbReference>
<keyword evidence="4" id="KW-0874">Quinone</keyword>
<feature type="transmembrane region" description="Helical" evidence="10">
    <location>
        <begin position="12"/>
        <end position="31"/>
    </location>
</feature>
<protein>
    <recommendedName>
        <fullName evidence="11">Vitamin K epoxide reductase domain-containing protein</fullName>
    </recommendedName>
</protein>
<feature type="transmembrane region" description="Helical" evidence="10">
    <location>
        <begin position="67"/>
        <end position="92"/>
    </location>
</feature>
<evidence type="ECO:0000256" key="6">
    <source>
        <dbReference type="ARBA" id="ARBA00023002"/>
    </source>
</evidence>
<accession>A0A2A6FPT1</accession>
<comment type="caution">
    <text evidence="12">The sequence shown here is derived from an EMBL/GenBank/DDBJ whole genome shotgun (WGS) entry which is preliminary data.</text>
</comment>
<name>A0A2A6FPT1_9MICO</name>
<evidence type="ECO:0000313" key="12">
    <source>
        <dbReference type="EMBL" id="PDQ34413.1"/>
    </source>
</evidence>
<dbReference type="GO" id="GO:0048038">
    <property type="term" value="F:quinone binding"/>
    <property type="evidence" value="ECO:0007669"/>
    <property type="project" value="UniProtKB-KW"/>
</dbReference>
<feature type="transmembrane region" description="Helical" evidence="10">
    <location>
        <begin position="170"/>
        <end position="191"/>
    </location>
</feature>
<evidence type="ECO:0000256" key="2">
    <source>
        <dbReference type="ARBA" id="ARBA00006214"/>
    </source>
</evidence>
<comment type="similarity">
    <text evidence="2">Belongs to the VKOR family.</text>
</comment>
<organism evidence="12 13">
    <name type="scientific">Candidatus Lumbricidiphila eiseniae</name>
    <dbReference type="NCBI Taxonomy" id="1969409"/>
    <lineage>
        <taxon>Bacteria</taxon>
        <taxon>Bacillati</taxon>
        <taxon>Actinomycetota</taxon>
        <taxon>Actinomycetes</taxon>
        <taxon>Micrococcales</taxon>
        <taxon>Microbacteriaceae</taxon>
        <taxon>Candidatus Lumbricidiphila</taxon>
    </lineage>
</organism>
<dbReference type="InterPro" id="IPR012932">
    <property type="entry name" value="VKOR"/>
</dbReference>
<keyword evidence="5 10" id="KW-1133">Transmembrane helix</keyword>
<dbReference type="GO" id="GO:0016491">
    <property type="term" value="F:oxidoreductase activity"/>
    <property type="evidence" value="ECO:0007669"/>
    <property type="project" value="UniProtKB-KW"/>
</dbReference>
<evidence type="ECO:0000256" key="4">
    <source>
        <dbReference type="ARBA" id="ARBA00022719"/>
    </source>
</evidence>
<keyword evidence="9" id="KW-0676">Redox-active center</keyword>
<comment type="subcellular location">
    <subcellularLocation>
        <location evidence="1">Membrane</location>
        <topology evidence="1">Multi-pass membrane protein</topology>
    </subcellularLocation>
</comment>
<keyword evidence="8" id="KW-1015">Disulfide bond</keyword>
<reference evidence="13" key="1">
    <citation type="submission" date="2017-03" db="EMBL/GenBank/DDBJ databases">
        <authorList>
            <person name="Lund M.B."/>
        </authorList>
    </citation>
    <scope>NUCLEOTIDE SEQUENCE [LARGE SCALE GENOMIC DNA]</scope>
</reference>
<dbReference type="InterPro" id="IPR038354">
    <property type="entry name" value="VKOR_sf"/>
</dbReference>
<dbReference type="SMART" id="SM00756">
    <property type="entry name" value="VKc"/>
    <property type="match status" value="1"/>
</dbReference>
<gene>
    <name evidence="12" type="ORF">B5766_11420</name>
</gene>
<keyword evidence="7 10" id="KW-0472">Membrane</keyword>
<evidence type="ECO:0000313" key="13">
    <source>
        <dbReference type="Proteomes" id="UP000219994"/>
    </source>
</evidence>
<evidence type="ECO:0000256" key="1">
    <source>
        <dbReference type="ARBA" id="ARBA00004141"/>
    </source>
</evidence>
<evidence type="ECO:0000256" key="10">
    <source>
        <dbReference type="SAM" id="Phobius"/>
    </source>
</evidence>
<keyword evidence="3 10" id="KW-0812">Transmembrane</keyword>
<dbReference type="Gene3D" id="1.20.1440.130">
    <property type="entry name" value="VKOR domain"/>
    <property type="match status" value="1"/>
</dbReference>
<dbReference type="Pfam" id="PF07884">
    <property type="entry name" value="VKOR"/>
    <property type="match status" value="1"/>
</dbReference>
<proteinExistence type="inferred from homology"/>
<evidence type="ECO:0000256" key="9">
    <source>
        <dbReference type="ARBA" id="ARBA00023284"/>
    </source>
</evidence>
<evidence type="ECO:0000256" key="7">
    <source>
        <dbReference type="ARBA" id="ARBA00023136"/>
    </source>
</evidence>
<dbReference type="CDD" id="cd12922">
    <property type="entry name" value="VKOR_5"/>
    <property type="match status" value="1"/>
</dbReference>
<evidence type="ECO:0000256" key="3">
    <source>
        <dbReference type="ARBA" id="ARBA00022692"/>
    </source>
</evidence>
<feature type="domain" description="Vitamin K epoxide reductase" evidence="11">
    <location>
        <begin position="10"/>
        <end position="151"/>
    </location>
</feature>
<sequence>MSTTITTARTRVFALFLVIFGALGLLAAFALSNEKIALLKNPTDPLGCNIGVLVKCSTNLDSWQGSVFGFANSFIGLMAWPVVITIGVALLGGVHFPRWFWAGLNVGALGALVFVGWLIYQSIFSLDVLCPWCMLTWSVTIPTFWMVTLRNLRDGTIAAPNPVKQVATRLYGWVPLITLVCYVIVILIAQLQMNAIPRLLLDLRNAWGL</sequence>
<evidence type="ECO:0000256" key="5">
    <source>
        <dbReference type="ARBA" id="ARBA00022989"/>
    </source>
</evidence>